<dbReference type="GO" id="GO:0005737">
    <property type="term" value="C:cytoplasm"/>
    <property type="evidence" value="ECO:0007669"/>
    <property type="project" value="TreeGrafter"/>
</dbReference>
<dbReference type="AlphaFoldDB" id="A0AAD5WL58"/>
<dbReference type="PANTHER" id="PTHR21367:SF1">
    <property type="entry name" value="ARGINYL-TRNA--PROTEIN TRANSFERASE 1"/>
    <property type="match status" value="1"/>
</dbReference>
<proteinExistence type="predicted"/>
<dbReference type="InterPro" id="IPR030700">
    <property type="entry name" value="N-end_Aminoacyl_Trfase"/>
</dbReference>
<accession>A0AAD5WL58</accession>
<name>A0AAD5WL58_PARTN</name>
<evidence type="ECO:0000313" key="2">
    <source>
        <dbReference type="Proteomes" id="UP001196413"/>
    </source>
</evidence>
<dbReference type="EMBL" id="JAHQIW010007342">
    <property type="protein sequence ID" value="KAJ1373745.1"/>
    <property type="molecule type" value="Genomic_DNA"/>
</dbReference>
<keyword evidence="2" id="KW-1185">Reference proteome</keyword>
<protein>
    <submittedName>
        <fullName evidence="1">Uncharacterized protein</fullName>
    </submittedName>
</protein>
<dbReference type="PANTHER" id="PTHR21367">
    <property type="entry name" value="ARGININE-TRNA-PROTEIN TRANSFERASE 1"/>
    <property type="match status" value="1"/>
</dbReference>
<comment type="caution">
    <text evidence="1">The sequence shown here is derived from an EMBL/GenBank/DDBJ whole genome shotgun (WGS) entry which is preliminary data.</text>
</comment>
<gene>
    <name evidence="1" type="ORF">KIN20_036241</name>
</gene>
<dbReference type="Proteomes" id="UP001196413">
    <property type="component" value="Unassembled WGS sequence"/>
</dbReference>
<evidence type="ECO:0000313" key="1">
    <source>
        <dbReference type="EMBL" id="KAJ1373745.1"/>
    </source>
</evidence>
<reference evidence="1" key="1">
    <citation type="submission" date="2021-06" db="EMBL/GenBank/DDBJ databases">
        <title>Parelaphostrongylus tenuis whole genome reference sequence.</title>
        <authorList>
            <person name="Garwood T.J."/>
            <person name="Larsen P.A."/>
            <person name="Fountain-Jones N.M."/>
            <person name="Garbe J.R."/>
            <person name="Macchietto M.G."/>
            <person name="Kania S.A."/>
            <person name="Gerhold R.W."/>
            <person name="Richards J.E."/>
            <person name="Wolf T.M."/>
        </authorList>
    </citation>
    <scope>NUCLEOTIDE SEQUENCE</scope>
    <source>
        <strain evidence="1">MNPRO001-30</strain>
        <tissue evidence="1">Meninges</tissue>
    </source>
</reference>
<dbReference type="GO" id="GO:0004057">
    <property type="term" value="F:arginyl-tRNA--protein transferase activity"/>
    <property type="evidence" value="ECO:0007669"/>
    <property type="project" value="TreeGrafter"/>
</dbReference>
<organism evidence="1 2">
    <name type="scientific">Parelaphostrongylus tenuis</name>
    <name type="common">Meningeal worm</name>
    <dbReference type="NCBI Taxonomy" id="148309"/>
    <lineage>
        <taxon>Eukaryota</taxon>
        <taxon>Metazoa</taxon>
        <taxon>Ecdysozoa</taxon>
        <taxon>Nematoda</taxon>
        <taxon>Chromadorea</taxon>
        <taxon>Rhabditida</taxon>
        <taxon>Rhabditina</taxon>
        <taxon>Rhabditomorpha</taxon>
        <taxon>Strongyloidea</taxon>
        <taxon>Metastrongylidae</taxon>
        <taxon>Parelaphostrongylus</taxon>
    </lineage>
</organism>
<sequence length="112" mass="12703">MRYKGRFRPSELLCDRTLQWVPLEICSRLLRSNGDKFTVFLPDLPPATMQTWTDLLLLVDGQIVSCAQIDCLTPGLQELLNSESVQEKLDSFAKLIGCGMTRLLVYLPELQS</sequence>